<name>A0A4C1T3X0_EUMVA</name>
<dbReference type="Proteomes" id="UP000299102">
    <property type="component" value="Unassembled WGS sequence"/>
</dbReference>
<proteinExistence type="predicted"/>
<evidence type="ECO:0000313" key="2">
    <source>
        <dbReference type="EMBL" id="GBP08875.1"/>
    </source>
</evidence>
<gene>
    <name evidence="2" type="ORF">EVAR_78269_1</name>
</gene>
<dbReference type="AlphaFoldDB" id="A0A4C1T3X0"/>
<sequence>MQSKQQTDGSATGKSSRPRPAPYTPALRSRPPSQAPRRPITGHVTDLPVKISRMAARTGPPDRITDHLESFVRNNMCPHVCARWDDALVNIDFQRVRRSSPRFGWSTKYAAWVLVSHTMTTN</sequence>
<evidence type="ECO:0000313" key="3">
    <source>
        <dbReference type="Proteomes" id="UP000299102"/>
    </source>
</evidence>
<dbReference type="OrthoDB" id="7486388at2759"/>
<keyword evidence="3" id="KW-1185">Reference proteome</keyword>
<evidence type="ECO:0000256" key="1">
    <source>
        <dbReference type="SAM" id="MobiDB-lite"/>
    </source>
</evidence>
<protein>
    <submittedName>
        <fullName evidence="2">Uncharacterized protein</fullName>
    </submittedName>
</protein>
<comment type="caution">
    <text evidence="2">The sequence shown here is derived from an EMBL/GenBank/DDBJ whole genome shotgun (WGS) entry which is preliminary data.</text>
</comment>
<feature type="compositionally biased region" description="Polar residues" evidence="1">
    <location>
        <begin position="1"/>
        <end position="15"/>
    </location>
</feature>
<feature type="compositionally biased region" description="Low complexity" evidence="1">
    <location>
        <begin position="25"/>
        <end position="39"/>
    </location>
</feature>
<organism evidence="2 3">
    <name type="scientific">Eumeta variegata</name>
    <name type="common">Bagworm moth</name>
    <name type="synonym">Eumeta japonica</name>
    <dbReference type="NCBI Taxonomy" id="151549"/>
    <lineage>
        <taxon>Eukaryota</taxon>
        <taxon>Metazoa</taxon>
        <taxon>Ecdysozoa</taxon>
        <taxon>Arthropoda</taxon>
        <taxon>Hexapoda</taxon>
        <taxon>Insecta</taxon>
        <taxon>Pterygota</taxon>
        <taxon>Neoptera</taxon>
        <taxon>Endopterygota</taxon>
        <taxon>Lepidoptera</taxon>
        <taxon>Glossata</taxon>
        <taxon>Ditrysia</taxon>
        <taxon>Tineoidea</taxon>
        <taxon>Psychidae</taxon>
        <taxon>Oiketicinae</taxon>
        <taxon>Eumeta</taxon>
    </lineage>
</organism>
<accession>A0A4C1T3X0</accession>
<feature type="region of interest" description="Disordered" evidence="1">
    <location>
        <begin position="1"/>
        <end position="63"/>
    </location>
</feature>
<dbReference type="EMBL" id="BGZK01000033">
    <property type="protein sequence ID" value="GBP08875.1"/>
    <property type="molecule type" value="Genomic_DNA"/>
</dbReference>
<reference evidence="2 3" key="1">
    <citation type="journal article" date="2019" name="Commun. Biol.">
        <title>The bagworm genome reveals a unique fibroin gene that provides high tensile strength.</title>
        <authorList>
            <person name="Kono N."/>
            <person name="Nakamura H."/>
            <person name="Ohtoshi R."/>
            <person name="Tomita M."/>
            <person name="Numata K."/>
            <person name="Arakawa K."/>
        </authorList>
    </citation>
    <scope>NUCLEOTIDE SEQUENCE [LARGE SCALE GENOMIC DNA]</scope>
</reference>